<evidence type="ECO:0000313" key="2">
    <source>
        <dbReference type="Proteomes" id="UP001215598"/>
    </source>
</evidence>
<sequence length="189" mass="20787">MQERVREWRTCIWCDLLATCCIKPQGICKISDSERNDSLAAVIAVGDNFCFLKMVKAHKPAEEDTACAAGHQAAGIPFLALTLDIGKNILDELFRSPISPFSSASDPTRVLALPARRLSPSRYSNYDGGRSIRDAGTTGVSMWQPSMTRSLDQLSLSPLPFSQFSCGTRVRILAEYALLTCEQVLILPF</sequence>
<dbReference type="Proteomes" id="UP001215598">
    <property type="component" value="Unassembled WGS sequence"/>
</dbReference>
<keyword evidence="2" id="KW-1185">Reference proteome</keyword>
<dbReference type="EMBL" id="JARKIB010000114">
    <property type="protein sequence ID" value="KAJ7737955.1"/>
    <property type="molecule type" value="Genomic_DNA"/>
</dbReference>
<name>A0AAD7IB53_9AGAR</name>
<organism evidence="1 2">
    <name type="scientific">Mycena metata</name>
    <dbReference type="NCBI Taxonomy" id="1033252"/>
    <lineage>
        <taxon>Eukaryota</taxon>
        <taxon>Fungi</taxon>
        <taxon>Dikarya</taxon>
        <taxon>Basidiomycota</taxon>
        <taxon>Agaricomycotina</taxon>
        <taxon>Agaricomycetes</taxon>
        <taxon>Agaricomycetidae</taxon>
        <taxon>Agaricales</taxon>
        <taxon>Marasmiineae</taxon>
        <taxon>Mycenaceae</taxon>
        <taxon>Mycena</taxon>
    </lineage>
</organism>
<comment type="caution">
    <text evidence="1">The sequence shown here is derived from an EMBL/GenBank/DDBJ whole genome shotgun (WGS) entry which is preliminary data.</text>
</comment>
<gene>
    <name evidence="1" type="ORF">B0H16DRAFT_101729</name>
</gene>
<dbReference type="AlphaFoldDB" id="A0AAD7IB53"/>
<protein>
    <submittedName>
        <fullName evidence="1">Uncharacterized protein</fullName>
    </submittedName>
</protein>
<evidence type="ECO:0000313" key="1">
    <source>
        <dbReference type="EMBL" id="KAJ7737955.1"/>
    </source>
</evidence>
<accession>A0AAD7IB53</accession>
<proteinExistence type="predicted"/>
<reference evidence="1" key="1">
    <citation type="submission" date="2023-03" db="EMBL/GenBank/DDBJ databases">
        <title>Massive genome expansion in bonnet fungi (Mycena s.s.) driven by repeated elements and novel gene families across ecological guilds.</title>
        <authorList>
            <consortium name="Lawrence Berkeley National Laboratory"/>
            <person name="Harder C.B."/>
            <person name="Miyauchi S."/>
            <person name="Viragh M."/>
            <person name="Kuo A."/>
            <person name="Thoen E."/>
            <person name="Andreopoulos B."/>
            <person name="Lu D."/>
            <person name="Skrede I."/>
            <person name="Drula E."/>
            <person name="Henrissat B."/>
            <person name="Morin E."/>
            <person name="Kohler A."/>
            <person name="Barry K."/>
            <person name="LaButti K."/>
            <person name="Morin E."/>
            <person name="Salamov A."/>
            <person name="Lipzen A."/>
            <person name="Mereny Z."/>
            <person name="Hegedus B."/>
            <person name="Baldrian P."/>
            <person name="Stursova M."/>
            <person name="Weitz H."/>
            <person name="Taylor A."/>
            <person name="Grigoriev I.V."/>
            <person name="Nagy L.G."/>
            <person name="Martin F."/>
            <person name="Kauserud H."/>
        </authorList>
    </citation>
    <scope>NUCLEOTIDE SEQUENCE</scope>
    <source>
        <strain evidence="1">CBHHK182m</strain>
    </source>
</reference>